<evidence type="ECO:0008006" key="3">
    <source>
        <dbReference type="Google" id="ProtNLM"/>
    </source>
</evidence>
<dbReference type="AlphaFoldDB" id="A0A2H3B199"/>
<keyword evidence="2" id="KW-1185">Reference proteome</keyword>
<dbReference type="Proteomes" id="UP000218334">
    <property type="component" value="Unassembled WGS sequence"/>
</dbReference>
<evidence type="ECO:0000313" key="1">
    <source>
        <dbReference type="EMBL" id="PBK64699.1"/>
    </source>
</evidence>
<dbReference type="EMBL" id="KZ293450">
    <property type="protein sequence ID" value="PBK64699.1"/>
    <property type="molecule type" value="Genomic_DNA"/>
</dbReference>
<accession>A0A2H3B199</accession>
<protein>
    <recommendedName>
        <fullName evidence="3">Heterokaryon incompatibility domain-containing protein</fullName>
    </recommendedName>
</protein>
<gene>
    <name evidence="1" type="ORF">ARMSODRAFT_1087822</name>
</gene>
<organism evidence="1 2">
    <name type="scientific">Armillaria solidipes</name>
    <dbReference type="NCBI Taxonomy" id="1076256"/>
    <lineage>
        <taxon>Eukaryota</taxon>
        <taxon>Fungi</taxon>
        <taxon>Dikarya</taxon>
        <taxon>Basidiomycota</taxon>
        <taxon>Agaricomycotina</taxon>
        <taxon>Agaricomycetes</taxon>
        <taxon>Agaricomycetidae</taxon>
        <taxon>Agaricales</taxon>
        <taxon>Marasmiineae</taxon>
        <taxon>Physalacriaceae</taxon>
        <taxon>Armillaria</taxon>
    </lineage>
</organism>
<proteinExistence type="predicted"/>
<sequence length="556" mass="64146">MLDQLNGILKTSYRTSDEPHLPVVLQACISNNYDFSTAYGRLRRRWYKHDWSHFLDILHTHEIEDTKMRQDALVGNRIVSPNIPPRRVWDLYSNRVVPYWIIKRWLWGISHAWIDEKDRVSVWTPINGHERPVPIPKDANLDLIRLELLNLGAEYVWLDVLCLRQECGLREDLRAEEWKLDRPTIGHVYRMTTEVEGDLDSDRSWFRRAWTLQDVGKTMIIAGDTPDSPLHAKPLEQDRAYEEMLLRVKKQLESSKDMMWGERHVFDVLADMQRRVSTQPVDKIAGLAFPLQSATIPAYYELGSLEDAWAALVDTMDAKYRAQLFLLYPEPGDARKKWCPSWKQVTEKPVEVYGSLAMVTWDEKPLSKDAFHGVLRDEAEIVNCHALFCIENVLVQNLAVGDAKGFVRHGRFVVADKCHSFNAIAPHQYPIPEGTYTLICAHMETGYWVVGKGLLDNHRMPIFGKVSVLEMDNRYQIEALIDLGVAKWSSVFLVQQITTSLFFLLRASYTALNKSTLAPYDYGSYRREALVRENLSRQAAEEKKLLLSTSSVQARS</sequence>
<name>A0A2H3B199_9AGAR</name>
<reference evidence="2" key="1">
    <citation type="journal article" date="2017" name="Nat. Ecol. Evol.">
        <title>Genome expansion and lineage-specific genetic innovations in the forest pathogenic fungi Armillaria.</title>
        <authorList>
            <person name="Sipos G."/>
            <person name="Prasanna A.N."/>
            <person name="Walter M.C."/>
            <person name="O'Connor E."/>
            <person name="Balint B."/>
            <person name="Krizsan K."/>
            <person name="Kiss B."/>
            <person name="Hess J."/>
            <person name="Varga T."/>
            <person name="Slot J."/>
            <person name="Riley R."/>
            <person name="Boka B."/>
            <person name="Rigling D."/>
            <person name="Barry K."/>
            <person name="Lee J."/>
            <person name="Mihaltcheva S."/>
            <person name="LaButti K."/>
            <person name="Lipzen A."/>
            <person name="Waldron R."/>
            <person name="Moloney N.M."/>
            <person name="Sperisen C."/>
            <person name="Kredics L."/>
            <person name="Vagvoelgyi C."/>
            <person name="Patrignani A."/>
            <person name="Fitzpatrick D."/>
            <person name="Nagy I."/>
            <person name="Doyle S."/>
            <person name="Anderson J.B."/>
            <person name="Grigoriev I.V."/>
            <person name="Gueldener U."/>
            <person name="Muensterkoetter M."/>
            <person name="Nagy L.G."/>
        </authorList>
    </citation>
    <scope>NUCLEOTIDE SEQUENCE [LARGE SCALE GENOMIC DNA]</scope>
    <source>
        <strain evidence="2">28-4</strain>
    </source>
</reference>
<evidence type="ECO:0000313" key="2">
    <source>
        <dbReference type="Proteomes" id="UP000218334"/>
    </source>
</evidence>